<dbReference type="EC" id="3.1.26.4" evidence="9"/>
<protein>
    <recommendedName>
        <fullName evidence="9">Ribonuclease H1</fullName>
        <shortName evidence="9">RNase H1</shortName>
        <ecNumber evidence="9">3.1.26.4</ecNumber>
    </recommendedName>
</protein>
<dbReference type="InterPro" id="IPR037056">
    <property type="entry name" value="RNase_H1_N_sf"/>
</dbReference>
<dbReference type="InterPro" id="IPR050092">
    <property type="entry name" value="RNase_H"/>
</dbReference>
<dbReference type="RefSeq" id="XP_022252066.1">
    <property type="nucleotide sequence ID" value="XM_022396358.1"/>
</dbReference>
<evidence type="ECO:0000313" key="14">
    <source>
        <dbReference type="RefSeq" id="XP_022252067.1"/>
    </source>
</evidence>
<accession>A0ABM1BKN6</accession>
<evidence type="ECO:0000256" key="1">
    <source>
        <dbReference type="ARBA" id="ARBA00000077"/>
    </source>
</evidence>
<evidence type="ECO:0000256" key="6">
    <source>
        <dbReference type="ARBA" id="ARBA00022759"/>
    </source>
</evidence>
<dbReference type="InterPro" id="IPR012337">
    <property type="entry name" value="RNaseH-like_sf"/>
</dbReference>
<dbReference type="Pfam" id="PF00075">
    <property type="entry name" value="RNase_H"/>
    <property type="match status" value="1"/>
</dbReference>
<dbReference type="Pfam" id="PF01693">
    <property type="entry name" value="Cauli_VI"/>
    <property type="match status" value="1"/>
</dbReference>
<keyword evidence="4 9" id="KW-0540">Nuclease</keyword>
<evidence type="ECO:0000256" key="7">
    <source>
        <dbReference type="ARBA" id="ARBA00022801"/>
    </source>
</evidence>
<dbReference type="SUPFAM" id="SSF53098">
    <property type="entry name" value="Ribonuclease H-like"/>
    <property type="match status" value="1"/>
</dbReference>
<evidence type="ECO:0000313" key="13">
    <source>
        <dbReference type="RefSeq" id="XP_022252066.1"/>
    </source>
</evidence>
<dbReference type="InterPro" id="IPR017067">
    <property type="entry name" value="RNase_H1_euk"/>
</dbReference>
<dbReference type="RefSeq" id="XP_013783903.1">
    <property type="nucleotide sequence ID" value="XM_013928449.2"/>
</dbReference>
<evidence type="ECO:0000256" key="3">
    <source>
        <dbReference type="ARBA" id="ARBA00005300"/>
    </source>
</evidence>
<keyword evidence="8 9" id="KW-0460">Magnesium</keyword>
<keyword evidence="5 9" id="KW-0479">Metal-binding</keyword>
<keyword evidence="11" id="KW-1185">Reference proteome</keyword>
<comment type="function">
    <text evidence="9">Endonuclease that specifically degrades the RNA of RNA-DNA hybrids.</text>
</comment>
<proteinExistence type="inferred from homology"/>
<name>A0ABM1BKN6_LIMPO</name>
<dbReference type="PANTHER" id="PTHR10642:SF26">
    <property type="entry name" value="RIBONUCLEASE H1"/>
    <property type="match status" value="1"/>
</dbReference>
<dbReference type="PROSITE" id="PS50879">
    <property type="entry name" value="RNASE_H_1"/>
    <property type="match status" value="1"/>
</dbReference>
<keyword evidence="7 9" id="KW-0378">Hydrolase</keyword>
<dbReference type="InterPro" id="IPR036397">
    <property type="entry name" value="RNaseH_sf"/>
</dbReference>
<dbReference type="InterPro" id="IPR011320">
    <property type="entry name" value="RNase_H1_N"/>
</dbReference>
<comment type="similarity">
    <text evidence="3 9">Belongs to the RNase H family.</text>
</comment>
<dbReference type="PIRSF" id="PIRSF036852">
    <property type="entry name" value="Ribonuclease_H1_euk"/>
    <property type="match status" value="1"/>
</dbReference>
<dbReference type="Gene3D" id="3.30.420.10">
    <property type="entry name" value="Ribonuclease H-like superfamily/Ribonuclease H"/>
    <property type="match status" value="1"/>
</dbReference>
<comment type="catalytic activity">
    <reaction evidence="1 9">
        <text>Endonucleolytic cleavage to 5'-phosphomonoester.</text>
        <dbReference type="EC" id="3.1.26.4"/>
    </reaction>
</comment>
<dbReference type="SUPFAM" id="SSF55658">
    <property type="entry name" value="L9 N-domain-like"/>
    <property type="match status" value="1"/>
</dbReference>
<keyword evidence="6 9" id="KW-0255">Endonuclease</keyword>
<dbReference type="InterPro" id="IPR009027">
    <property type="entry name" value="Ribosomal_bL9/RNase_H1_N"/>
</dbReference>
<evidence type="ECO:0000256" key="5">
    <source>
        <dbReference type="ARBA" id="ARBA00022723"/>
    </source>
</evidence>
<evidence type="ECO:0000259" key="10">
    <source>
        <dbReference type="PROSITE" id="PS50879"/>
    </source>
</evidence>
<evidence type="ECO:0000313" key="11">
    <source>
        <dbReference type="Proteomes" id="UP000694941"/>
    </source>
</evidence>
<dbReference type="Gene3D" id="3.40.970.10">
    <property type="entry name" value="Ribonuclease H1, N-terminal domain"/>
    <property type="match status" value="1"/>
</dbReference>
<evidence type="ECO:0000256" key="9">
    <source>
        <dbReference type="PIRNR" id="PIRNR036852"/>
    </source>
</evidence>
<comment type="cofactor">
    <cofactor evidence="2 9">
        <name>Mg(2+)</name>
        <dbReference type="ChEBI" id="CHEBI:18420"/>
    </cofactor>
</comment>
<reference evidence="12 13" key="1">
    <citation type="submission" date="2025-05" db="UniProtKB">
        <authorList>
            <consortium name="RefSeq"/>
        </authorList>
    </citation>
    <scope>IDENTIFICATION</scope>
    <source>
        <tissue evidence="12 13">Muscle</tissue>
    </source>
</reference>
<evidence type="ECO:0000256" key="4">
    <source>
        <dbReference type="ARBA" id="ARBA00022722"/>
    </source>
</evidence>
<sequence length="300" mass="33143">MLKISKLLRVAQFIMGKGSREGLFYAVRRGRVPGVYFTWPDCEAQVKKFPNASFKKFGTEEEAWSFVQNEASGGSKISKALELVSSFKIPLNLNGSNAVTTPANKKRNSDVIDLTFDGVENCSIGSVEMVQPPTKRRRVLPPGVSLESLKLNPDELVHVYTDGACSSNGRRGARAGIGVFWGADHPLNVSERLPGRQTNNRAEIHAAVRALDQAQSLGLKNLVLYTDSAFLIKGITMWIKKWKRNGWKLTTGESVKNQEDFEALDEVLKGLNVKWIHVRGHRGIHGNEAADRLAVAGMDK</sequence>
<evidence type="ECO:0000256" key="2">
    <source>
        <dbReference type="ARBA" id="ARBA00001946"/>
    </source>
</evidence>
<dbReference type="RefSeq" id="XP_022252067.1">
    <property type="nucleotide sequence ID" value="XM_022396359.1"/>
</dbReference>
<feature type="domain" description="RNase H type-1" evidence="10">
    <location>
        <begin position="153"/>
        <end position="299"/>
    </location>
</feature>
<dbReference type="Proteomes" id="UP000694941">
    <property type="component" value="Unplaced"/>
</dbReference>
<dbReference type="PANTHER" id="PTHR10642">
    <property type="entry name" value="RIBONUCLEASE H1"/>
    <property type="match status" value="1"/>
</dbReference>
<dbReference type="InterPro" id="IPR002156">
    <property type="entry name" value="RNaseH_domain"/>
</dbReference>
<dbReference type="CDD" id="cd09280">
    <property type="entry name" value="RNase_HI_eukaryote_like"/>
    <property type="match status" value="1"/>
</dbReference>
<dbReference type="GeneID" id="106468051"/>
<evidence type="ECO:0000256" key="8">
    <source>
        <dbReference type="ARBA" id="ARBA00022842"/>
    </source>
</evidence>
<evidence type="ECO:0000313" key="12">
    <source>
        <dbReference type="RefSeq" id="XP_013783903.1"/>
    </source>
</evidence>
<organism evidence="11 12">
    <name type="scientific">Limulus polyphemus</name>
    <name type="common">Atlantic horseshoe crab</name>
    <dbReference type="NCBI Taxonomy" id="6850"/>
    <lineage>
        <taxon>Eukaryota</taxon>
        <taxon>Metazoa</taxon>
        <taxon>Ecdysozoa</taxon>
        <taxon>Arthropoda</taxon>
        <taxon>Chelicerata</taxon>
        <taxon>Merostomata</taxon>
        <taxon>Xiphosura</taxon>
        <taxon>Limulidae</taxon>
        <taxon>Limulus</taxon>
    </lineage>
</organism>
<gene>
    <name evidence="12 13 14" type="primary">LOC106468051</name>
</gene>